<feature type="region of interest" description="Disordered" evidence="1">
    <location>
        <begin position="35"/>
        <end position="92"/>
    </location>
</feature>
<dbReference type="EMBL" id="BSYO01000065">
    <property type="protein sequence ID" value="GMH32093.1"/>
    <property type="molecule type" value="Genomic_DNA"/>
</dbReference>
<accession>A0AAD3TN55</accession>
<organism evidence="2 3">
    <name type="scientific">Nepenthes gracilis</name>
    <name type="common">Slender pitcher plant</name>
    <dbReference type="NCBI Taxonomy" id="150966"/>
    <lineage>
        <taxon>Eukaryota</taxon>
        <taxon>Viridiplantae</taxon>
        <taxon>Streptophyta</taxon>
        <taxon>Embryophyta</taxon>
        <taxon>Tracheophyta</taxon>
        <taxon>Spermatophyta</taxon>
        <taxon>Magnoliopsida</taxon>
        <taxon>eudicotyledons</taxon>
        <taxon>Gunneridae</taxon>
        <taxon>Pentapetalae</taxon>
        <taxon>Caryophyllales</taxon>
        <taxon>Nepenthaceae</taxon>
        <taxon>Nepenthes</taxon>
    </lineage>
</organism>
<gene>
    <name evidence="2" type="ORF">Nepgr_033937</name>
</gene>
<evidence type="ECO:0000256" key="1">
    <source>
        <dbReference type="SAM" id="MobiDB-lite"/>
    </source>
</evidence>
<evidence type="ECO:0000313" key="3">
    <source>
        <dbReference type="Proteomes" id="UP001279734"/>
    </source>
</evidence>
<proteinExistence type="predicted"/>
<protein>
    <submittedName>
        <fullName evidence="2">Uncharacterized protein</fullName>
    </submittedName>
</protein>
<name>A0AAD3TN55_NEPGR</name>
<dbReference type="Proteomes" id="UP001279734">
    <property type="component" value="Unassembled WGS sequence"/>
</dbReference>
<keyword evidence="3" id="KW-1185">Reference proteome</keyword>
<dbReference type="AlphaFoldDB" id="A0AAD3TN55"/>
<comment type="caution">
    <text evidence="2">The sequence shown here is derived from an EMBL/GenBank/DDBJ whole genome shotgun (WGS) entry which is preliminary data.</text>
</comment>
<reference evidence="2" key="1">
    <citation type="submission" date="2023-05" db="EMBL/GenBank/DDBJ databases">
        <title>Nepenthes gracilis genome sequencing.</title>
        <authorList>
            <person name="Fukushima K."/>
        </authorList>
    </citation>
    <scope>NUCLEOTIDE SEQUENCE</scope>
    <source>
        <strain evidence="2">SING2019-196</strain>
    </source>
</reference>
<evidence type="ECO:0000313" key="2">
    <source>
        <dbReference type="EMBL" id="GMH32093.1"/>
    </source>
</evidence>
<sequence>MKPPPCLVGPNSSKPSSDQFFDITRAPLSVPVRVGPRQQKAYSMERENWRHGQKPPRALRVGNGVSDFSLDKDRTSTPQFRQSPYCPPAPSAPLLPRFQESPYFENLSISSSIGFSPPLLQQMNSSPYHQFPICR</sequence>